<dbReference type="AlphaFoldDB" id="M1DPP9"/>
<reference evidence="1" key="2">
    <citation type="submission" date="2015-06" db="UniProtKB">
        <authorList>
            <consortium name="EnsemblPlants"/>
        </authorList>
    </citation>
    <scope>IDENTIFICATION</scope>
    <source>
        <strain evidence="1">DM1-3 516 R44</strain>
    </source>
</reference>
<protein>
    <submittedName>
        <fullName evidence="1">Uncharacterized protein</fullName>
    </submittedName>
</protein>
<dbReference type="EnsemblPlants" id="PGSC0003DMT400092388">
    <property type="protein sequence ID" value="PGSC0003DMT400092388"/>
    <property type="gene ID" value="PGSC0003DMG400041959"/>
</dbReference>
<dbReference type="InParanoid" id="M1DPP9"/>
<accession>M1DPP9</accession>
<organism evidence="1 2">
    <name type="scientific">Solanum tuberosum</name>
    <name type="common">Potato</name>
    <dbReference type="NCBI Taxonomy" id="4113"/>
    <lineage>
        <taxon>Eukaryota</taxon>
        <taxon>Viridiplantae</taxon>
        <taxon>Streptophyta</taxon>
        <taxon>Embryophyta</taxon>
        <taxon>Tracheophyta</taxon>
        <taxon>Spermatophyta</taxon>
        <taxon>Magnoliopsida</taxon>
        <taxon>eudicotyledons</taxon>
        <taxon>Gunneridae</taxon>
        <taxon>Pentapetalae</taxon>
        <taxon>asterids</taxon>
        <taxon>lamiids</taxon>
        <taxon>Solanales</taxon>
        <taxon>Solanaceae</taxon>
        <taxon>Solanoideae</taxon>
        <taxon>Solaneae</taxon>
        <taxon>Solanum</taxon>
    </lineage>
</organism>
<dbReference type="Proteomes" id="UP000011115">
    <property type="component" value="Unassembled WGS sequence"/>
</dbReference>
<dbReference type="HOGENOM" id="CLU_1771328_0_0_1"/>
<evidence type="ECO:0000313" key="2">
    <source>
        <dbReference type="Proteomes" id="UP000011115"/>
    </source>
</evidence>
<keyword evidence="2" id="KW-1185">Reference proteome</keyword>
<reference evidence="2" key="1">
    <citation type="journal article" date="2011" name="Nature">
        <title>Genome sequence and analysis of the tuber crop potato.</title>
        <authorList>
            <consortium name="The Potato Genome Sequencing Consortium"/>
        </authorList>
    </citation>
    <scope>NUCLEOTIDE SEQUENCE [LARGE SCALE GENOMIC DNA]</scope>
    <source>
        <strain evidence="2">cv. DM1-3 516 R44</strain>
    </source>
</reference>
<name>M1DPP9_SOLTU</name>
<evidence type="ECO:0000313" key="1">
    <source>
        <dbReference type="EnsemblPlants" id="PGSC0003DMT400092388"/>
    </source>
</evidence>
<dbReference type="Gramene" id="PGSC0003DMT400092388">
    <property type="protein sequence ID" value="PGSC0003DMT400092388"/>
    <property type="gene ID" value="PGSC0003DMG400041959"/>
</dbReference>
<dbReference type="PaxDb" id="4113-PGSC0003DMT400092388"/>
<sequence length="147" mass="16299">MTTRRDFITRVEEDNVNEGSPTQVSQVSQYPQATIDPSAMSNVEVRWAFQMLTEALAAQANRDVVTHVNPNVNSIYAAADHLAKSLVGIIEQLGDSPFGVVHRRLAPTFYIVVLWVTGRNGTASRNFLAMCRVLPFFADLILSFSVE</sequence>
<proteinExistence type="predicted"/>